<evidence type="ECO:0000313" key="3">
    <source>
        <dbReference type="Proteomes" id="UP000887565"/>
    </source>
</evidence>
<keyword evidence="3" id="KW-1185">Reference proteome</keyword>
<evidence type="ECO:0000256" key="1">
    <source>
        <dbReference type="SAM" id="MobiDB-lite"/>
    </source>
</evidence>
<accession>A0A915KUA7</accession>
<keyword evidence="2" id="KW-1133">Transmembrane helix</keyword>
<dbReference type="WBParaSite" id="nRc.2.0.1.t41168-RA">
    <property type="protein sequence ID" value="nRc.2.0.1.t41168-RA"/>
    <property type="gene ID" value="nRc.2.0.1.g41168"/>
</dbReference>
<name>A0A915KUA7_ROMCU</name>
<feature type="transmembrane region" description="Helical" evidence="2">
    <location>
        <begin position="27"/>
        <end position="52"/>
    </location>
</feature>
<sequence>MRRSTAHISGGANTAGSWGATSMDVDWWAVLSSGISVNVCSAVVVFVLASIAMGWMGVDLSICTGARVHMSSSVNFKKSVICMAMAVKLAVAVGTGRANTSVDGGSFALFRSKISVSKSSSSAGSTSIAEVGGSRSSSAGRFSPTGDMLTISVVKGCISWIGNSGGGGDVRGVVNRQILHDLIQSRTFSSMWGHQKWVLMAANI</sequence>
<reference evidence="4" key="1">
    <citation type="submission" date="2022-11" db="UniProtKB">
        <authorList>
            <consortium name="WormBaseParasite"/>
        </authorList>
    </citation>
    <scope>IDENTIFICATION</scope>
</reference>
<keyword evidence="2" id="KW-0812">Transmembrane</keyword>
<dbReference type="AlphaFoldDB" id="A0A915KUA7"/>
<organism evidence="3 4">
    <name type="scientific">Romanomermis culicivorax</name>
    <name type="common">Nematode worm</name>
    <dbReference type="NCBI Taxonomy" id="13658"/>
    <lineage>
        <taxon>Eukaryota</taxon>
        <taxon>Metazoa</taxon>
        <taxon>Ecdysozoa</taxon>
        <taxon>Nematoda</taxon>
        <taxon>Enoplea</taxon>
        <taxon>Dorylaimia</taxon>
        <taxon>Mermithida</taxon>
        <taxon>Mermithoidea</taxon>
        <taxon>Mermithidae</taxon>
        <taxon>Romanomermis</taxon>
    </lineage>
</organism>
<evidence type="ECO:0000313" key="4">
    <source>
        <dbReference type="WBParaSite" id="nRc.2.0.1.t41168-RA"/>
    </source>
</evidence>
<proteinExistence type="predicted"/>
<protein>
    <submittedName>
        <fullName evidence="4">Uncharacterized protein</fullName>
    </submittedName>
</protein>
<evidence type="ECO:0000256" key="2">
    <source>
        <dbReference type="SAM" id="Phobius"/>
    </source>
</evidence>
<keyword evidence="2" id="KW-0472">Membrane</keyword>
<feature type="region of interest" description="Disordered" evidence="1">
    <location>
        <begin position="119"/>
        <end position="141"/>
    </location>
</feature>
<dbReference type="Proteomes" id="UP000887565">
    <property type="component" value="Unplaced"/>
</dbReference>